<dbReference type="EMBL" id="JAEFCI010009864">
    <property type="protein sequence ID" value="KAG5457555.1"/>
    <property type="molecule type" value="Genomic_DNA"/>
</dbReference>
<evidence type="ECO:0000313" key="3">
    <source>
        <dbReference type="Proteomes" id="UP000673691"/>
    </source>
</evidence>
<feature type="region of interest" description="Disordered" evidence="1">
    <location>
        <begin position="1"/>
        <end position="32"/>
    </location>
</feature>
<evidence type="ECO:0000256" key="1">
    <source>
        <dbReference type="SAM" id="MobiDB-lite"/>
    </source>
</evidence>
<dbReference type="OrthoDB" id="48057at2759"/>
<evidence type="ECO:0000313" key="2">
    <source>
        <dbReference type="EMBL" id="KAG5457555.1"/>
    </source>
</evidence>
<name>A0A8H7ZQW6_9FUNG</name>
<proteinExistence type="predicted"/>
<sequence length="301" mass="32462">MPRHSEQADVANVPAHRATRPESARNTFRSDGSSFWRACRRSGFSLSLLRCPVGDPALTAAAPSRPRRLFASARRRSRLTPLSCFPAPFRRGKPAKPLKLPPTMSEKGDVEVSPLLSKAGSGAPGTEPGEHETGVAGAAAAAAEKSSAASDVDAAAMEHSVENVQVASEDNTSKFQQEVRKPTKGLCEGRGTAGLRRACVGKVRVAYKLTRLIWLDPDQVILGLLRKMVGVKDIVGMRISLPAQLLDPMCVSGLRPSRLWCCLFDEKAVVDDSGPALDQILNTGIVRCPWVRFMTALAQER</sequence>
<gene>
    <name evidence="2" type="ORF">BJ554DRAFT_2394</name>
</gene>
<reference evidence="2 3" key="1">
    <citation type="journal article" name="Sci. Rep.">
        <title>Genome-scale phylogenetic analyses confirm Olpidium as the closest living zoosporic fungus to the non-flagellated, terrestrial fungi.</title>
        <authorList>
            <person name="Chang Y."/>
            <person name="Rochon D."/>
            <person name="Sekimoto S."/>
            <person name="Wang Y."/>
            <person name="Chovatia M."/>
            <person name="Sandor L."/>
            <person name="Salamov A."/>
            <person name="Grigoriev I.V."/>
            <person name="Stajich J.E."/>
            <person name="Spatafora J.W."/>
        </authorList>
    </citation>
    <scope>NUCLEOTIDE SEQUENCE [LARGE SCALE GENOMIC DNA]</scope>
    <source>
        <strain evidence="2">S191</strain>
    </source>
</reference>
<accession>A0A8H7ZQW6</accession>
<keyword evidence="3" id="KW-1185">Reference proteome</keyword>
<feature type="region of interest" description="Disordered" evidence="1">
    <location>
        <begin position="83"/>
        <end position="142"/>
    </location>
</feature>
<comment type="caution">
    <text evidence="2">The sequence shown here is derived from an EMBL/GenBank/DDBJ whole genome shotgun (WGS) entry which is preliminary data.</text>
</comment>
<dbReference type="AlphaFoldDB" id="A0A8H7ZQW6"/>
<organism evidence="2 3">
    <name type="scientific">Olpidium bornovanus</name>
    <dbReference type="NCBI Taxonomy" id="278681"/>
    <lineage>
        <taxon>Eukaryota</taxon>
        <taxon>Fungi</taxon>
        <taxon>Fungi incertae sedis</taxon>
        <taxon>Olpidiomycota</taxon>
        <taxon>Olpidiomycotina</taxon>
        <taxon>Olpidiomycetes</taxon>
        <taxon>Olpidiales</taxon>
        <taxon>Olpidiaceae</taxon>
        <taxon>Olpidium</taxon>
    </lineage>
</organism>
<protein>
    <submittedName>
        <fullName evidence="2">Uncharacterized protein</fullName>
    </submittedName>
</protein>
<dbReference type="Proteomes" id="UP000673691">
    <property type="component" value="Unassembled WGS sequence"/>
</dbReference>